<proteinExistence type="predicted"/>
<dbReference type="Pfam" id="PF01855">
    <property type="entry name" value="POR_N"/>
    <property type="match status" value="1"/>
</dbReference>
<dbReference type="Gene3D" id="3.30.70.20">
    <property type="match status" value="1"/>
</dbReference>
<evidence type="ECO:0000256" key="1">
    <source>
        <dbReference type="ARBA" id="ARBA00002995"/>
    </source>
</evidence>
<dbReference type="InterPro" id="IPR029061">
    <property type="entry name" value="THDP-binding"/>
</dbReference>
<comment type="subunit">
    <text evidence="2">Heterodimer of the IorA and IorB subunits.</text>
</comment>
<dbReference type="GO" id="GO:0051539">
    <property type="term" value="F:4 iron, 4 sulfur cluster binding"/>
    <property type="evidence" value="ECO:0007669"/>
    <property type="project" value="UniProtKB-UniRule"/>
</dbReference>
<keyword evidence="17" id="KW-0670">Pyruvate</keyword>
<evidence type="ECO:0000256" key="9">
    <source>
        <dbReference type="ARBA" id="ARBA00023002"/>
    </source>
</evidence>
<feature type="binding site" evidence="15">
    <location>
        <position position="552"/>
    </location>
    <ligand>
        <name>[4Fe-4S] cluster</name>
        <dbReference type="ChEBI" id="CHEBI:49883"/>
        <label>1</label>
    </ligand>
</feature>
<evidence type="ECO:0000256" key="15">
    <source>
        <dbReference type="PIRSR" id="PIRSR006439-50"/>
    </source>
</evidence>
<dbReference type="PROSITE" id="PS00198">
    <property type="entry name" value="4FE4S_FER_1"/>
    <property type="match status" value="1"/>
</dbReference>
<dbReference type="GO" id="GO:0030976">
    <property type="term" value="F:thiamine pyrophosphate binding"/>
    <property type="evidence" value="ECO:0007669"/>
    <property type="project" value="InterPro"/>
</dbReference>
<keyword evidence="11 14" id="KW-0411">Iron-sulfur</keyword>
<dbReference type="InterPro" id="IPR017721">
    <property type="entry name" value="IorA"/>
</dbReference>
<name>A0A5M6I3A3_9HYPH</name>
<evidence type="ECO:0000256" key="13">
    <source>
        <dbReference type="ARBA" id="ARBA00048332"/>
    </source>
</evidence>
<feature type="binding site" evidence="15">
    <location>
        <position position="589"/>
    </location>
    <ligand>
        <name>[4Fe-4S] cluster</name>
        <dbReference type="ChEBI" id="CHEBI:49883"/>
        <label>2</label>
    </ligand>
</feature>
<keyword evidence="10 14" id="KW-0408">Iron</keyword>
<dbReference type="AlphaFoldDB" id="A0A5M6I3A3"/>
<feature type="binding site" evidence="15">
    <location>
        <position position="593"/>
    </location>
    <ligand>
        <name>[4Fe-4S] cluster</name>
        <dbReference type="ChEBI" id="CHEBI:49883"/>
        <label>1</label>
    </ligand>
</feature>
<protein>
    <recommendedName>
        <fullName evidence="4 14">Indolepyruvate oxidoreductase subunit IorA</fullName>
        <shortName evidence="14">IOR</shortName>
        <ecNumber evidence="3 14">1.2.7.8</ecNumber>
    </recommendedName>
    <alternativeName>
        <fullName evidence="12 14">Indolepyruvate ferredoxin oxidoreductase subunit alpha</fullName>
    </alternativeName>
</protein>
<dbReference type="CDD" id="cd07034">
    <property type="entry name" value="TPP_PYR_PFOR_IOR-alpha_like"/>
    <property type="match status" value="1"/>
</dbReference>
<dbReference type="InterPro" id="IPR045025">
    <property type="entry name" value="HACL1-like"/>
</dbReference>
<feature type="domain" description="4Fe-4S ferredoxin-type" evidence="16">
    <location>
        <begin position="574"/>
        <end position="602"/>
    </location>
</feature>
<accession>A0A5M6I3A3</accession>
<evidence type="ECO:0000256" key="14">
    <source>
        <dbReference type="PIRNR" id="PIRNR006439"/>
    </source>
</evidence>
<comment type="caution">
    <text evidence="17">The sequence shown here is derived from an EMBL/GenBank/DDBJ whole genome shotgun (WGS) entry which is preliminary data.</text>
</comment>
<feature type="binding site" evidence="15">
    <location>
        <position position="555"/>
    </location>
    <ligand>
        <name>[4Fe-4S] cluster</name>
        <dbReference type="ChEBI" id="CHEBI:49883"/>
        <label>1</label>
    </ligand>
</feature>
<evidence type="ECO:0000256" key="8">
    <source>
        <dbReference type="ARBA" id="ARBA00022982"/>
    </source>
</evidence>
<gene>
    <name evidence="17" type="primary">iorA</name>
    <name evidence="17" type="ORF">F1193_06565</name>
</gene>
<evidence type="ECO:0000256" key="2">
    <source>
        <dbReference type="ARBA" id="ARBA00011238"/>
    </source>
</evidence>
<evidence type="ECO:0000256" key="12">
    <source>
        <dbReference type="ARBA" id="ARBA00030514"/>
    </source>
</evidence>
<sequence length="602" mass="63791">MNLQVRDVEVEAAGTESLPLMGNEAIARGAWEAGVRVAAAYPGTPSTEILESLAGYPASDLYADWSTNEKVALDVAIGAALSGVRAICTMKHVGLNVAADSLMSQSYIGVHGGLVLIVCDDPGIHSSQNEQDTRLFAKLAGVPVLEPSDAQEAYDFTKLAFELSEAFDTPVIVRSTTRLSHTRSLVRVGSRKVPAPKGFVDQPTKTVTIPANARRLHPKVIEREARLAKFLEDSPLTRWEKGDTRFGIVTGATSYLYVKEVAPTASILKLGTAYPLPDETIKAFAASVDRLIVVEELEPVLEKEIRGLGLAAEGKAFFPRIGEFSPELVRAGLAKAGLMDPAPAPLSLDIEPMARPPVLCSGCPHTATFLALRGLSARVAGDIGCYTLAAVEPLRSIDTTVCMGASIANATGMSLSGTETKPIVATIGDSTFLHSGIPPLIDAVYHKANITVVILDNGITAMTGGQDHPGTGRTLRGEPAPRVDYEKLCRAVGVESVRIVDPYEVGRLYQSLREAISTKGVSVVIARRPCVLDPVKIKGTALAVNAAGCVACQSCMNLGCPSITWSDEVHEGRHKVKIDPASCIGCTVCAQVCPSDCIQPVH</sequence>
<dbReference type="GO" id="GO:0043805">
    <property type="term" value="F:indolepyruvate ferredoxin oxidoreductase activity"/>
    <property type="evidence" value="ECO:0007669"/>
    <property type="project" value="UniProtKB-UniRule"/>
</dbReference>
<evidence type="ECO:0000256" key="3">
    <source>
        <dbReference type="ARBA" id="ARBA00012812"/>
    </source>
</evidence>
<dbReference type="NCBIfam" id="TIGR03336">
    <property type="entry name" value="IOR_alpha"/>
    <property type="match status" value="1"/>
</dbReference>
<evidence type="ECO:0000256" key="7">
    <source>
        <dbReference type="ARBA" id="ARBA00022723"/>
    </source>
</evidence>
<feature type="binding site" evidence="15">
    <location>
        <position position="583"/>
    </location>
    <ligand>
        <name>[4Fe-4S] cluster</name>
        <dbReference type="ChEBI" id="CHEBI:49883"/>
        <label>2</label>
    </ligand>
</feature>
<comment type="function">
    <text evidence="1 14">Catalyzes the ferredoxin-dependent oxidative decarboxylation of arylpyruvates.</text>
</comment>
<organism evidence="17 18">
    <name type="scientific">Blastochloris sulfoviridis</name>
    <dbReference type="NCBI Taxonomy" id="50712"/>
    <lineage>
        <taxon>Bacteria</taxon>
        <taxon>Pseudomonadati</taxon>
        <taxon>Pseudomonadota</taxon>
        <taxon>Alphaproteobacteria</taxon>
        <taxon>Hyphomicrobiales</taxon>
        <taxon>Blastochloridaceae</taxon>
        <taxon>Blastochloris</taxon>
    </lineage>
</organism>
<dbReference type="SUPFAM" id="SSF52922">
    <property type="entry name" value="TK C-terminal domain-like"/>
    <property type="match status" value="1"/>
</dbReference>
<comment type="catalytic activity">
    <reaction evidence="13 14">
        <text>indole-3-pyruvate + 2 oxidized [2Fe-2S]-[ferredoxin] + CoA = (indol-3-yl)acetyl-CoA + 2 reduced [2Fe-2S]-[ferredoxin] + CO2 + H(+)</text>
        <dbReference type="Rhea" id="RHEA:12645"/>
        <dbReference type="Rhea" id="RHEA-COMP:10000"/>
        <dbReference type="Rhea" id="RHEA-COMP:10001"/>
        <dbReference type="ChEBI" id="CHEBI:15378"/>
        <dbReference type="ChEBI" id="CHEBI:16526"/>
        <dbReference type="ChEBI" id="CHEBI:17640"/>
        <dbReference type="ChEBI" id="CHEBI:33737"/>
        <dbReference type="ChEBI" id="CHEBI:33738"/>
        <dbReference type="ChEBI" id="CHEBI:57271"/>
        <dbReference type="ChEBI" id="CHEBI:57287"/>
        <dbReference type="EC" id="1.2.7.8"/>
    </reaction>
</comment>
<evidence type="ECO:0000256" key="4">
    <source>
        <dbReference type="ARBA" id="ARBA00017710"/>
    </source>
</evidence>
<reference evidence="17 18" key="1">
    <citation type="submission" date="2019-09" db="EMBL/GenBank/DDBJ databases">
        <title>Draft Whole-Genome sequence of Blastochloris sulfoviridis DSM 729.</title>
        <authorList>
            <person name="Meyer T.E."/>
            <person name="Kyndt J.A."/>
        </authorList>
    </citation>
    <scope>NUCLEOTIDE SEQUENCE [LARGE SCALE GENOMIC DNA]</scope>
    <source>
        <strain evidence="17 18">DSM 729</strain>
    </source>
</reference>
<dbReference type="InterPro" id="IPR017900">
    <property type="entry name" value="4Fe4S_Fe_S_CS"/>
</dbReference>
<dbReference type="FunFam" id="3.40.50.970:FF:000039">
    <property type="entry name" value="Indolepyruvate oxidoreductase subunit IorA"/>
    <property type="match status" value="1"/>
</dbReference>
<dbReference type="SUPFAM" id="SSF52518">
    <property type="entry name" value="Thiamin diphosphate-binding fold (THDP-binding)"/>
    <property type="match status" value="2"/>
</dbReference>
<dbReference type="InterPro" id="IPR011766">
    <property type="entry name" value="TPP_enzyme_TPP-bd"/>
</dbReference>
<dbReference type="GO" id="GO:0046872">
    <property type="term" value="F:metal ion binding"/>
    <property type="evidence" value="ECO:0007669"/>
    <property type="project" value="UniProtKB-UniRule"/>
</dbReference>
<comment type="cofactor">
    <cofactor evidence="14 15">
        <name>[4Fe-4S] cluster</name>
        <dbReference type="ChEBI" id="CHEBI:49883"/>
    </cofactor>
    <text evidence="14 15">Binds 2 [4Fe-4S] clusters. In this family the first cluster has a non-standard and varying [4Fe-4S] binding motif CX(2)CX(2)CX(4-5)CP.</text>
</comment>
<keyword evidence="7 14" id="KW-0479">Metal-binding</keyword>
<dbReference type="CDD" id="cd02008">
    <property type="entry name" value="TPP_IOR_alpha"/>
    <property type="match status" value="1"/>
</dbReference>
<dbReference type="PIRSF" id="PIRSF006439">
    <property type="entry name" value="Indolepyruvate_ferr_oxidored"/>
    <property type="match status" value="1"/>
</dbReference>
<dbReference type="Gene3D" id="3.40.50.970">
    <property type="match status" value="2"/>
</dbReference>
<feature type="binding site" evidence="15">
    <location>
        <position position="560"/>
    </location>
    <ligand>
        <name>[4Fe-4S] cluster</name>
        <dbReference type="ChEBI" id="CHEBI:49883"/>
        <label>2</label>
    </ligand>
</feature>
<evidence type="ECO:0000256" key="5">
    <source>
        <dbReference type="ARBA" id="ARBA00022448"/>
    </source>
</evidence>
<dbReference type="PANTHER" id="PTHR43710:SF7">
    <property type="entry name" value="INDOLEPYRUVATE OXIDOREDUCTASE SUBUNIT IORA"/>
    <property type="match status" value="1"/>
</dbReference>
<dbReference type="InterPro" id="IPR017896">
    <property type="entry name" value="4Fe4S_Fe-S-bd"/>
</dbReference>
<feature type="binding site" evidence="15">
    <location>
        <position position="586"/>
    </location>
    <ligand>
        <name>[4Fe-4S] cluster</name>
        <dbReference type="ChEBI" id="CHEBI:49883"/>
        <label>2</label>
    </ligand>
</feature>
<evidence type="ECO:0000256" key="6">
    <source>
        <dbReference type="ARBA" id="ARBA00022485"/>
    </source>
</evidence>
<dbReference type="PROSITE" id="PS51379">
    <property type="entry name" value="4FE4S_FER_2"/>
    <property type="match status" value="2"/>
</dbReference>
<dbReference type="EC" id="1.2.7.8" evidence="3 14"/>
<keyword evidence="18" id="KW-1185">Reference proteome</keyword>
<dbReference type="InterPro" id="IPR002880">
    <property type="entry name" value="Pyrv_Fd/Flavodoxin_OxRdtase_N"/>
</dbReference>
<dbReference type="Proteomes" id="UP000323886">
    <property type="component" value="Unassembled WGS sequence"/>
</dbReference>
<dbReference type="InterPro" id="IPR009014">
    <property type="entry name" value="Transketo_C/PFOR_II"/>
</dbReference>
<dbReference type="Pfam" id="PF12838">
    <property type="entry name" value="Fer4_7"/>
    <property type="match status" value="1"/>
</dbReference>
<evidence type="ECO:0000313" key="17">
    <source>
        <dbReference type="EMBL" id="KAA5602278.1"/>
    </source>
</evidence>
<dbReference type="OrthoDB" id="9804603at2"/>
<feature type="domain" description="4Fe-4S ferredoxin-type" evidence="16">
    <location>
        <begin position="540"/>
        <end position="568"/>
    </location>
</feature>
<feature type="binding site" evidence="15">
    <location>
        <position position="549"/>
    </location>
    <ligand>
        <name>[4Fe-4S] cluster</name>
        <dbReference type="ChEBI" id="CHEBI:49883"/>
        <label>1</label>
    </ligand>
</feature>
<evidence type="ECO:0000259" key="16">
    <source>
        <dbReference type="PROSITE" id="PS51379"/>
    </source>
</evidence>
<keyword evidence="8 14" id="KW-0249">Electron transport</keyword>
<keyword evidence="9 14" id="KW-0560">Oxidoreductase</keyword>
<dbReference type="Pfam" id="PF02775">
    <property type="entry name" value="TPP_enzyme_C"/>
    <property type="match status" value="1"/>
</dbReference>
<evidence type="ECO:0000256" key="11">
    <source>
        <dbReference type="ARBA" id="ARBA00023014"/>
    </source>
</evidence>
<dbReference type="GO" id="GO:0044281">
    <property type="term" value="P:small molecule metabolic process"/>
    <property type="evidence" value="ECO:0007669"/>
    <property type="project" value="UniProtKB-ARBA"/>
</dbReference>
<dbReference type="RefSeq" id="WP_150096874.1">
    <property type="nucleotide sequence ID" value="NZ_VWPL01000008.1"/>
</dbReference>
<dbReference type="SUPFAM" id="SSF54862">
    <property type="entry name" value="4Fe-4S ferredoxins"/>
    <property type="match status" value="1"/>
</dbReference>
<evidence type="ECO:0000256" key="10">
    <source>
        <dbReference type="ARBA" id="ARBA00023004"/>
    </source>
</evidence>
<dbReference type="PANTHER" id="PTHR43710">
    <property type="entry name" value="2-HYDROXYACYL-COA LYASE"/>
    <property type="match status" value="1"/>
</dbReference>
<keyword evidence="5 14" id="KW-0813">Transport</keyword>
<evidence type="ECO:0000313" key="18">
    <source>
        <dbReference type="Proteomes" id="UP000323886"/>
    </source>
</evidence>
<keyword evidence="6 14" id="KW-0004">4Fe-4S</keyword>
<dbReference type="EMBL" id="VWPL01000008">
    <property type="protein sequence ID" value="KAA5602278.1"/>
    <property type="molecule type" value="Genomic_DNA"/>
</dbReference>